<dbReference type="InterPro" id="IPR016181">
    <property type="entry name" value="Acyl_CoA_acyltransferase"/>
</dbReference>
<keyword evidence="1 4" id="KW-0808">Transferase</keyword>
<dbReference type="PANTHER" id="PTHR45910:SF1">
    <property type="entry name" value="N-ALPHA-ACETYLTRANSFERASE 20"/>
    <property type="match status" value="1"/>
</dbReference>
<accession>A0AAF0EQS3</accession>
<dbReference type="InterPro" id="IPR051646">
    <property type="entry name" value="NatB_acetyltransferase_subunit"/>
</dbReference>
<dbReference type="SUPFAM" id="SSF55729">
    <property type="entry name" value="Acyl-CoA N-acyltransferases (Nat)"/>
    <property type="match status" value="1"/>
</dbReference>
<dbReference type="PANTHER" id="PTHR45910">
    <property type="entry name" value="N-ALPHA-ACETYLTRANSFERASE 20"/>
    <property type="match status" value="1"/>
</dbReference>
<dbReference type="EC" id="2.3.1.254" evidence="4"/>
<dbReference type="GO" id="GO:0031416">
    <property type="term" value="C:NatB complex"/>
    <property type="evidence" value="ECO:0007669"/>
    <property type="project" value="TreeGrafter"/>
</dbReference>
<dbReference type="CDD" id="cd04301">
    <property type="entry name" value="NAT_SF"/>
    <property type="match status" value="1"/>
</dbReference>
<dbReference type="Pfam" id="PF00583">
    <property type="entry name" value="Acetyltransf_1"/>
    <property type="match status" value="1"/>
</dbReference>
<dbReference type="EMBL" id="CP119877">
    <property type="protein sequence ID" value="WFD33317.1"/>
    <property type="molecule type" value="Genomic_DNA"/>
</dbReference>
<gene>
    <name evidence="4" type="primary">naa20</name>
    <name evidence="4" type="ORF">MCUN1_000130</name>
</gene>
<proteinExistence type="predicted"/>
<protein>
    <submittedName>
        <fullName evidence="4">N-terminal methionine N(Alpha)-acetyltransferase NatB</fullName>
        <ecNumber evidence="4">2.3.1.254</ecNumber>
    </submittedName>
</protein>
<keyword evidence="5" id="KW-1185">Reference proteome</keyword>
<dbReference type="PROSITE" id="PS51186">
    <property type="entry name" value="GNAT"/>
    <property type="match status" value="1"/>
</dbReference>
<name>A0AAF0EQS3_9BASI</name>
<feature type="domain" description="N-acetyltransferase" evidence="3">
    <location>
        <begin position="2"/>
        <end position="164"/>
    </location>
</feature>
<evidence type="ECO:0000313" key="5">
    <source>
        <dbReference type="Proteomes" id="UP001219933"/>
    </source>
</evidence>
<dbReference type="AlphaFoldDB" id="A0AAF0EQS3"/>
<evidence type="ECO:0000256" key="1">
    <source>
        <dbReference type="ARBA" id="ARBA00022679"/>
    </source>
</evidence>
<evidence type="ECO:0000313" key="4">
    <source>
        <dbReference type="EMBL" id="WFD33317.1"/>
    </source>
</evidence>
<dbReference type="InterPro" id="IPR000182">
    <property type="entry name" value="GNAT_dom"/>
</dbReference>
<dbReference type="Gene3D" id="3.40.630.30">
    <property type="match status" value="1"/>
</dbReference>
<sequence>MTTVRPFSVSDLFHFNNVNMDSWTETYSCAFYTNYSAQWPDLLFTASAANSDRVMGYIIGKAEGSEPTRSKKTPTLHGHVTAVTVAPEYRRLGVAGMLMDMLEHASDAIYHGYFVDLFVRPSNVTAINMYKNLGYSVYRRVDKYYHGDGRQPTEDGYDMRKALPRDTKKQTVRENGVNMVVQPYDTLFEPCVHKSV</sequence>
<dbReference type="GO" id="GO:0120518">
    <property type="term" value="F:protein N-terminal-methionine acetyltransferase activity"/>
    <property type="evidence" value="ECO:0007669"/>
    <property type="project" value="UniProtKB-EC"/>
</dbReference>
<dbReference type="Proteomes" id="UP001219933">
    <property type="component" value="Chromosome 1"/>
</dbReference>
<keyword evidence="2 4" id="KW-0012">Acyltransferase</keyword>
<reference evidence="4" key="1">
    <citation type="submission" date="2023-03" db="EMBL/GenBank/DDBJ databases">
        <title>Mating type loci evolution in Malassezia.</title>
        <authorList>
            <person name="Coelho M.A."/>
        </authorList>
    </citation>
    <scope>NUCLEOTIDE SEQUENCE</scope>
    <source>
        <strain evidence="4">CBS 11721</strain>
    </source>
</reference>
<evidence type="ECO:0000259" key="3">
    <source>
        <dbReference type="PROSITE" id="PS51186"/>
    </source>
</evidence>
<evidence type="ECO:0000256" key="2">
    <source>
        <dbReference type="ARBA" id="ARBA00023315"/>
    </source>
</evidence>
<organism evidence="4 5">
    <name type="scientific">Malassezia cuniculi</name>
    <dbReference type="NCBI Taxonomy" id="948313"/>
    <lineage>
        <taxon>Eukaryota</taxon>
        <taxon>Fungi</taxon>
        <taxon>Dikarya</taxon>
        <taxon>Basidiomycota</taxon>
        <taxon>Ustilaginomycotina</taxon>
        <taxon>Malasseziomycetes</taxon>
        <taxon>Malasseziales</taxon>
        <taxon>Malasseziaceae</taxon>
        <taxon>Malassezia</taxon>
    </lineage>
</organism>